<evidence type="ECO:0000259" key="1">
    <source>
        <dbReference type="Pfam" id="PF04326"/>
    </source>
</evidence>
<sequence length="380" mass="42385">MTDVTTLLTQGEHASLEFKTQDVRPEALAKELVAFSNTLGGVVLIGVADDGAIQGVADRALIEQRVINVARHNVVPAIDPGLSWSRVDNRDLCQVTVGKGTAKPYQTLDGKFLIRVGSANRQATKEELSRLFQAAGLVHFDISPVEQTGPEDLDEAKLQSYWQTSYQLDYYRLDRDERINLLLNADLLSLHEGIPVCTIGGLLMFGRQPQRRLPQSAIQFAAFDGIDITDPLLDKKELTGVLPDLIENAAALVRLLLPKPSTLDGLRRDEQEQIPPGVLREALVNAVCHRDYSISQRRIQLFLFRDRLEVRSPGRLPNTLNLQKIRYGNSAPRNLLLLKYLDNMRYIDGLGRGIPLMIKTLGERVSFAETGEIFSVTIRL</sequence>
<gene>
    <name evidence="2" type="ORF">CCR82_02425</name>
</gene>
<dbReference type="InterPro" id="IPR038461">
    <property type="entry name" value="Schlafen_AlbA_2_dom_sf"/>
</dbReference>
<dbReference type="InterPro" id="IPR038475">
    <property type="entry name" value="RecG_C_sf"/>
</dbReference>
<dbReference type="InterPro" id="IPR007421">
    <property type="entry name" value="Schlafen_AlbA_2_dom"/>
</dbReference>
<dbReference type="AlphaFoldDB" id="A0AAJ0UDE0"/>
<reference evidence="2" key="2">
    <citation type="journal article" date="2020" name="Microorganisms">
        <title>Osmotic Adaptation and Compatible Solute Biosynthesis of Phototrophic Bacteria as Revealed from Genome Analyses.</title>
        <authorList>
            <person name="Imhoff J.F."/>
            <person name="Rahn T."/>
            <person name="Kunzel S."/>
            <person name="Keller A."/>
            <person name="Neulinger S.C."/>
        </authorList>
    </citation>
    <scope>NUCLEOTIDE SEQUENCE</scope>
    <source>
        <strain evidence="2">DSM 4395</strain>
    </source>
</reference>
<dbReference type="Gene3D" id="3.30.565.60">
    <property type="match status" value="1"/>
</dbReference>
<dbReference type="EMBL" id="NHSF01000015">
    <property type="protein sequence ID" value="MBK5929418.1"/>
    <property type="molecule type" value="Genomic_DNA"/>
</dbReference>
<keyword evidence="3" id="KW-1185">Reference proteome</keyword>
<dbReference type="Pfam" id="PF13749">
    <property type="entry name" value="HATPase_c_4"/>
    <property type="match status" value="1"/>
</dbReference>
<dbReference type="Gene3D" id="3.30.950.30">
    <property type="entry name" value="Schlafen, AAA domain"/>
    <property type="match status" value="1"/>
</dbReference>
<feature type="domain" description="Schlafen AlbA-2" evidence="1">
    <location>
        <begin position="12"/>
        <end position="123"/>
    </location>
</feature>
<evidence type="ECO:0000313" key="2">
    <source>
        <dbReference type="EMBL" id="MBK5929418.1"/>
    </source>
</evidence>
<organism evidence="2 3">
    <name type="scientific">Halochromatium salexigens</name>
    <name type="common">Chromatium salexigens</name>
    <dbReference type="NCBI Taxonomy" id="49447"/>
    <lineage>
        <taxon>Bacteria</taxon>
        <taxon>Pseudomonadati</taxon>
        <taxon>Pseudomonadota</taxon>
        <taxon>Gammaproteobacteria</taxon>
        <taxon>Chromatiales</taxon>
        <taxon>Chromatiaceae</taxon>
        <taxon>Halochromatium</taxon>
    </lineage>
</organism>
<dbReference type="PANTHER" id="PTHR30595">
    <property type="entry name" value="GLPR-RELATED TRANSCRIPTIONAL REPRESSOR"/>
    <property type="match status" value="1"/>
</dbReference>
<dbReference type="Pfam" id="PF04326">
    <property type="entry name" value="SLFN_AlbA_2"/>
    <property type="match status" value="1"/>
</dbReference>
<protein>
    <recommendedName>
        <fullName evidence="1">Schlafen AlbA-2 domain-containing protein</fullName>
    </recommendedName>
</protein>
<comment type="caution">
    <text evidence="2">The sequence shown here is derived from an EMBL/GenBank/DDBJ whole genome shotgun (WGS) entry which is preliminary data.</text>
</comment>
<dbReference type="Proteomes" id="UP001296967">
    <property type="component" value="Unassembled WGS sequence"/>
</dbReference>
<evidence type="ECO:0000313" key="3">
    <source>
        <dbReference type="Proteomes" id="UP001296967"/>
    </source>
</evidence>
<reference evidence="2" key="1">
    <citation type="submission" date="2017-05" db="EMBL/GenBank/DDBJ databases">
        <authorList>
            <person name="Imhoff J.F."/>
            <person name="Rahn T."/>
            <person name="Kuenzel S."/>
            <person name="Neulinger S.C."/>
        </authorList>
    </citation>
    <scope>NUCLEOTIDE SEQUENCE</scope>
    <source>
        <strain evidence="2">DSM 4395</strain>
    </source>
</reference>
<accession>A0AAJ0UDE0</accession>
<name>A0AAJ0UDE0_HALSE</name>
<dbReference type="PANTHER" id="PTHR30595:SF6">
    <property type="entry name" value="SCHLAFEN ALBA-2 DOMAIN-CONTAINING PROTEIN"/>
    <property type="match status" value="1"/>
</dbReference>
<proteinExistence type="predicted"/>